<dbReference type="GO" id="GO:0003676">
    <property type="term" value="F:nucleic acid binding"/>
    <property type="evidence" value="ECO:0007669"/>
    <property type="project" value="InterPro"/>
</dbReference>
<sequence length="285" mass="30498">MTVAAVAWNHLTPQAKARASALLKLNPNYAKWTTGVAAADRDRVAFLEAATFPDEMKDDPATYIKDGYTPSDPAAGDITGYADKHMHRGWHFINLPFSPDNTALKDPFGTNAVTQTRKALDILADATASDDAKSYSLTWVLHLVGDLHQPLHATNRLTQAIPGGDTGGNAQTACSDTRPKCGERDSLHGFWDGAVGNSTKVASLKILINRLPAASAADLQVTDPQAWAEESLELAKSVVYQPPVGDDKGPFKLTLGYRKAAGSLAEKRIGLAGERLAILLNARLS</sequence>
<accession>V4RMM1</accession>
<dbReference type="STRING" id="1121022.GCA_000376105_02731"/>
<evidence type="ECO:0000256" key="2">
    <source>
        <dbReference type="ARBA" id="ARBA00022723"/>
    </source>
</evidence>
<dbReference type="eggNOG" id="ENOG5030TQN">
    <property type="taxonomic scope" value="Bacteria"/>
</dbReference>
<evidence type="ECO:0000256" key="1">
    <source>
        <dbReference type="ARBA" id="ARBA00022722"/>
    </source>
</evidence>
<name>V4RMM1_9CAUL</name>
<dbReference type="PANTHER" id="PTHR33146:SF10">
    <property type="entry name" value="STRAND-SPECIFIC NUCLEASE, PUTATIVE-RELATED"/>
    <property type="match status" value="1"/>
</dbReference>
<dbReference type="EMBL" id="AWGB01000012">
    <property type="protein sequence ID" value="ESQ92523.1"/>
    <property type="molecule type" value="Genomic_DNA"/>
</dbReference>
<evidence type="ECO:0000256" key="3">
    <source>
        <dbReference type="ARBA" id="ARBA00022759"/>
    </source>
</evidence>
<protein>
    <recommendedName>
        <fullName evidence="9">Endonuclease</fullName>
    </recommendedName>
</protein>
<gene>
    <name evidence="7" type="ORF">ABENE_07760</name>
</gene>
<evidence type="ECO:0000313" key="8">
    <source>
        <dbReference type="Proteomes" id="UP000017837"/>
    </source>
</evidence>
<comment type="caution">
    <text evidence="7">The sequence shown here is derived from an EMBL/GenBank/DDBJ whole genome shotgun (WGS) entry which is preliminary data.</text>
</comment>
<dbReference type="AlphaFoldDB" id="V4RMM1"/>
<keyword evidence="2" id="KW-0479">Metal-binding</keyword>
<dbReference type="GO" id="GO:0046872">
    <property type="term" value="F:metal ion binding"/>
    <property type="evidence" value="ECO:0007669"/>
    <property type="project" value="UniProtKB-KW"/>
</dbReference>
<dbReference type="SUPFAM" id="SSF48537">
    <property type="entry name" value="Phospholipase C/P1 nuclease"/>
    <property type="match status" value="1"/>
</dbReference>
<keyword evidence="4" id="KW-0378">Hydrolase</keyword>
<proteinExistence type="predicted"/>
<dbReference type="InterPro" id="IPR008947">
    <property type="entry name" value="PLipase_C/P1_nuclease_dom_sf"/>
</dbReference>
<dbReference type="InterPro" id="IPR003154">
    <property type="entry name" value="S1/P1nuclease"/>
</dbReference>
<keyword evidence="5" id="KW-1015">Disulfide bond</keyword>
<evidence type="ECO:0000313" key="7">
    <source>
        <dbReference type="EMBL" id="ESQ92523.1"/>
    </source>
</evidence>
<keyword evidence="8" id="KW-1185">Reference proteome</keyword>
<evidence type="ECO:0000256" key="6">
    <source>
        <dbReference type="ARBA" id="ARBA00023180"/>
    </source>
</evidence>
<keyword evidence="1" id="KW-0540">Nuclease</keyword>
<organism evidence="7 8">
    <name type="scientific">Asticcacaulis benevestitus DSM 16100 = ATCC BAA-896</name>
    <dbReference type="NCBI Taxonomy" id="1121022"/>
    <lineage>
        <taxon>Bacteria</taxon>
        <taxon>Pseudomonadati</taxon>
        <taxon>Pseudomonadota</taxon>
        <taxon>Alphaproteobacteria</taxon>
        <taxon>Caulobacterales</taxon>
        <taxon>Caulobacteraceae</taxon>
        <taxon>Asticcacaulis</taxon>
    </lineage>
</organism>
<dbReference type="PANTHER" id="PTHR33146">
    <property type="entry name" value="ENDONUCLEASE 4"/>
    <property type="match status" value="1"/>
</dbReference>
<dbReference type="PATRIC" id="fig|1121022.4.peg.1560"/>
<evidence type="ECO:0008006" key="9">
    <source>
        <dbReference type="Google" id="ProtNLM"/>
    </source>
</evidence>
<keyword evidence="6" id="KW-0325">Glycoprotein</keyword>
<dbReference type="GO" id="GO:0016788">
    <property type="term" value="F:hydrolase activity, acting on ester bonds"/>
    <property type="evidence" value="ECO:0007669"/>
    <property type="project" value="InterPro"/>
</dbReference>
<dbReference type="GO" id="GO:0004519">
    <property type="term" value="F:endonuclease activity"/>
    <property type="evidence" value="ECO:0007669"/>
    <property type="project" value="UniProtKB-KW"/>
</dbReference>
<dbReference type="Pfam" id="PF02265">
    <property type="entry name" value="S1-P1_nuclease"/>
    <property type="match status" value="1"/>
</dbReference>
<dbReference type="CDD" id="cd11010">
    <property type="entry name" value="S1-P1_nuclease"/>
    <property type="match status" value="1"/>
</dbReference>
<dbReference type="GO" id="GO:0006308">
    <property type="term" value="P:DNA catabolic process"/>
    <property type="evidence" value="ECO:0007669"/>
    <property type="project" value="InterPro"/>
</dbReference>
<dbReference type="Proteomes" id="UP000017837">
    <property type="component" value="Unassembled WGS sequence"/>
</dbReference>
<reference evidence="7 8" key="1">
    <citation type="journal article" date="2014" name="Nature">
        <title>Sequential evolution of bacterial morphology by co-option of a developmental regulator.</title>
        <authorList>
            <person name="Jiang C."/>
            <person name="Brown P.J."/>
            <person name="Ducret A."/>
            <person name="Brun Y.V."/>
        </authorList>
    </citation>
    <scope>NUCLEOTIDE SEQUENCE [LARGE SCALE GENOMIC DNA]</scope>
    <source>
        <strain evidence="7 8">DSM 16100</strain>
    </source>
</reference>
<evidence type="ECO:0000256" key="4">
    <source>
        <dbReference type="ARBA" id="ARBA00022801"/>
    </source>
</evidence>
<evidence type="ECO:0000256" key="5">
    <source>
        <dbReference type="ARBA" id="ARBA00023157"/>
    </source>
</evidence>
<dbReference type="Gene3D" id="1.10.575.10">
    <property type="entry name" value="P1 Nuclease"/>
    <property type="match status" value="1"/>
</dbReference>
<keyword evidence="3" id="KW-0255">Endonuclease</keyword>